<evidence type="ECO:0000313" key="3">
    <source>
        <dbReference type="Proteomes" id="UP001499942"/>
    </source>
</evidence>
<proteinExistence type="predicted"/>
<dbReference type="Proteomes" id="UP001499942">
    <property type="component" value="Unassembled WGS sequence"/>
</dbReference>
<reference evidence="2 3" key="1">
    <citation type="journal article" date="2019" name="Int. J. Syst. Evol. Microbiol.">
        <title>The Global Catalogue of Microorganisms (GCM) 10K type strain sequencing project: providing services to taxonomists for standard genome sequencing and annotation.</title>
        <authorList>
            <consortium name="The Broad Institute Genomics Platform"/>
            <consortium name="The Broad Institute Genome Sequencing Center for Infectious Disease"/>
            <person name="Wu L."/>
            <person name="Ma J."/>
        </authorList>
    </citation>
    <scope>NUCLEOTIDE SEQUENCE [LARGE SCALE GENOMIC DNA]</scope>
    <source>
        <strain evidence="2 3">JCM 5062</strain>
    </source>
</reference>
<dbReference type="EMBL" id="BAAASR010000027">
    <property type="protein sequence ID" value="GAA2510070.1"/>
    <property type="molecule type" value="Genomic_DNA"/>
</dbReference>
<evidence type="ECO:0000313" key="2">
    <source>
        <dbReference type="EMBL" id="GAA2510070.1"/>
    </source>
</evidence>
<feature type="region of interest" description="Disordered" evidence="1">
    <location>
        <begin position="1"/>
        <end position="25"/>
    </location>
</feature>
<protein>
    <submittedName>
        <fullName evidence="2">Uncharacterized protein</fullName>
    </submittedName>
</protein>
<name>A0ABN3MX46_9ACTN</name>
<dbReference type="InterPro" id="IPR057195">
    <property type="entry name" value="DUF7873"/>
</dbReference>
<dbReference type="Pfam" id="PF25283">
    <property type="entry name" value="DUF7873"/>
    <property type="match status" value="1"/>
</dbReference>
<keyword evidence="3" id="KW-1185">Reference proteome</keyword>
<organism evidence="2 3">
    <name type="scientific">Streptomyces gobitricini</name>
    <dbReference type="NCBI Taxonomy" id="68211"/>
    <lineage>
        <taxon>Bacteria</taxon>
        <taxon>Bacillati</taxon>
        <taxon>Actinomycetota</taxon>
        <taxon>Actinomycetes</taxon>
        <taxon>Kitasatosporales</taxon>
        <taxon>Streptomycetaceae</taxon>
        <taxon>Streptomyces</taxon>
    </lineage>
</organism>
<evidence type="ECO:0000256" key="1">
    <source>
        <dbReference type="SAM" id="MobiDB-lite"/>
    </source>
</evidence>
<gene>
    <name evidence="2" type="ORF">GCM10010393_48780</name>
</gene>
<dbReference type="RefSeq" id="WP_425575751.1">
    <property type="nucleotide sequence ID" value="NZ_BAAASR010000027.1"/>
</dbReference>
<accession>A0ABN3MX46</accession>
<sequence>MLLAGIARTEQPEDEEGAQLPPGSTLVRVTPEDVLRDTAKTLTRRSSAVLVAAYTALPGPAR</sequence>
<comment type="caution">
    <text evidence="2">The sequence shown here is derived from an EMBL/GenBank/DDBJ whole genome shotgun (WGS) entry which is preliminary data.</text>
</comment>